<dbReference type="InterPro" id="IPR050582">
    <property type="entry name" value="HAD-like_SerB"/>
</dbReference>
<dbReference type="Pfam" id="PF12710">
    <property type="entry name" value="HAD"/>
    <property type="match status" value="1"/>
</dbReference>
<dbReference type="GO" id="GO:0046872">
    <property type="term" value="F:metal ion binding"/>
    <property type="evidence" value="ECO:0007669"/>
    <property type="project" value="UniProtKB-KW"/>
</dbReference>
<evidence type="ECO:0000256" key="1">
    <source>
        <dbReference type="ARBA" id="ARBA00022723"/>
    </source>
</evidence>
<dbReference type="AlphaFoldDB" id="A0A520LLZ9"/>
<accession>A0A520LLZ9</accession>
<keyword evidence="2 4" id="KW-0378">Hydrolase</keyword>
<dbReference type="Proteomes" id="UP000318148">
    <property type="component" value="Unassembled WGS sequence"/>
</dbReference>
<dbReference type="Gene3D" id="1.20.1440.100">
    <property type="entry name" value="SG protein - dephosphorylation function"/>
    <property type="match status" value="1"/>
</dbReference>
<keyword evidence="1" id="KW-0479">Metal-binding</keyword>
<dbReference type="PANTHER" id="PTHR43344">
    <property type="entry name" value="PHOSPHOSERINE PHOSPHATASE"/>
    <property type="match status" value="1"/>
</dbReference>
<dbReference type="NCBIfam" id="TIGR01490">
    <property type="entry name" value="HAD-SF-IB-hyp1"/>
    <property type="match status" value="1"/>
</dbReference>
<comment type="caution">
    <text evidence="4">The sequence shown here is derived from an EMBL/GenBank/DDBJ whole genome shotgun (WGS) entry which is preliminary data.</text>
</comment>
<evidence type="ECO:0000256" key="2">
    <source>
        <dbReference type="ARBA" id="ARBA00022801"/>
    </source>
</evidence>
<protein>
    <submittedName>
        <fullName evidence="4">HAD-IB family hydrolase</fullName>
    </submittedName>
</protein>
<gene>
    <name evidence="4" type="ORF">EVB02_02285</name>
</gene>
<organism evidence="4 5">
    <name type="scientific">SAR92 clade bacterium</name>
    <dbReference type="NCBI Taxonomy" id="2315479"/>
    <lineage>
        <taxon>Bacteria</taxon>
        <taxon>Pseudomonadati</taxon>
        <taxon>Pseudomonadota</taxon>
        <taxon>Gammaproteobacteria</taxon>
        <taxon>Cellvibrionales</taxon>
        <taxon>Porticoccaceae</taxon>
        <taxon>SAR92 clade</taxon>
    </lineage>
</organism>
<sequence>MNENDPKVAIFDLDNTILRADSDYEMVNFLISKNLINKKYKKLNDDYFASYGSGDLDIDEFSEFSLKPFIGMTESEIEIIVADFYQKVLVKKFNPYILSILDDHKNQGDIVILASATNSLIVSYVAKMIGLDEFVSSVVNFSSGLCTGTVRHPHALGEGKLVLVTKFLRDRNLGFNNAFFYSDSINDEPLMRKVEYPIAVNPDTRLLTLSRSLGWDVLMN</sequence>
<dbReference type="Gene3D" id="3.40.50.1000">
    <property type="entry name" value="HAD superfamily/HAD-like"/>
    <property type="match status" value="1"/>
</dbReference>
<dbReference type="PANTHER" id="PTHR43344:SF13">
    <property type="entry name" value="PHOSPHATASE RV3661-RELATED"/>
    <property type="match status" value="1"/>
</dbReference>
<name>A0A520LLZ9_9GAMM</name>
<reference evidence="4 5" key="1">
    <citation type="submission" date="2019-02" db="EMBL/GenBank/DDBJ databases">
        <title>Prokaryotic population dynamics and viral predation in marine succession experiment using metagenomics: the confinement effect.</title>
        <authorList>
            <person name="Haro-Moreno J.M."/>
            <person name="Rodriguez-Valera F."/>
            <person name="Lopez-Perez M."/>
        </authorList>
    </citation>
    <scope>NUCLEOTIDE SEQUENCE [LARGE SCALE GENOMIC DNA]</scope>
    <source>
        <strain evidence="4">MED-G169</strain>
    </source>
</reference>
<evidence type="ECO:0000313" key="5">
    <source>
        <dbReference type="Proteomes" id="UP000318148"/>
    </source>
</evidence>
<dbReference type="InterPro" id="IPR036412">
    <property type="entry name" value="HAD-like_sf"/>
</dbReference>
<evidence type="ECO:0000313" key="4">
    <source>
        <dbReference type="EMBL" id="RZO06753.1"/>
    </source>
</evidence>
<dbReference type="NCBIfam" id="TIGR01488">
    <property type="entry name" value="HAD-SF-IB"/>
    <property type="match status" value="1"/>
</dbReference>
<dbReference type="GO" id="GO:0016787">
    <property type="term" value="F:hydrolase activity"/>
    <property type="evidence" value="ECO:0007669"/>
    <property type="project" value="UniProtKB-KW"/>
</dbReference>
<evidence type="ECO:0000256" key="3">
    <source>
        <dbReference type="ARBA" id="ARBA00022842"/>
    </source>
</evidence>
<dbReference type="SUPFAM" id="SSF56784">
    <property type="entry name" value="HAD-like"/>
    <property type="match status" value="1"/>
</dbReference>
<proteinExistence type="predicted"/>
<dbReference type="InterPro" id="IPR023214">
    <property type="entry name" value="HAD_sf"/>
</dbReference>
<keyword evidence="3" id="KW-0460">Magnesium</keyword>
<dbReference type="EMBL" id="SHBO01000021">
    <property type="protein sequence ID" value="RZO06753.1"/>
    <property type="molecule type" value="Genomic_DNA"/>
</dbReference>
<dbReference type="InterPro" id="IPR006385">
    <property type="entry name" value="HAD_hydro_SerB1"/>
</dbReference>